<evidence type="ECO:0000313" key="4">
    <source>
        <dbReference type="EMBL" id="CAE7744064.1"/>
    </source>
</evidence>
<dbReference type="PROSITE" id="PS50088">
    <property type="entry name" value="ANK_REPEAT"/>
    <property type="match status" value="4"/>
</dbReference>
<keyword evidence="1" id="KW-0677">Repeat</keyword>
<evidence type="ECO:0000313" key="5">
    <source>
        <dbReference type="Proteomes" id="UP000601435"/>
    </source>
</evidence>
<dbReference type="Gene3D" id="1.25.40.20">
    <property type="entry name" value="Ankyrin repeat-containing domain"/>
    <property type="match status" value="2"/>
</dbReference>
<reference evidence="4" key="1">
    <citation type="submission" date="2021-02" db="EMBL/GenBank/DDBJ databases">
        <authorList>
            <person name="Dougan E. K."/>
            <person name="Rhodes N."/>
            <person name="Thang M."/>
            <person name="Chan C."/>
        </authorList>
    </citation>
    <scope>NUCLEOTIDE SEQUENCE</scope>
</reference>
<comment type="caution">
    <text evidence="4">The sequence shown here is derived from an EMBL/GenBank/DDBJ whole genome shotgun (WGS) entry which is preliminary data.</text>
</comment>
<feature type="repeat" description="ANK" evidence="3">
    <location>
        <begin position="280"/>
        <end position="313"/>
    </location>
</feature>
<proteinExistence type="predicted"/>
<evidence type="ECO:0000256" key="1">
    <source>
        <dbReference type="ARBA" id="ARBA00022737"/>
    </source>
</evidence>
<protein>
    <submittedName>
        <fullName evidence="4">ANK1 protein</fullName>
    </submittedName>
</protein>
<dbReference type="InterPro" id="IPR002110">
    <property type="entry name" value="Ankyrin_rpt"/>
</dbReference>
<feature type="non-terminal residue" evidence="4">
    <location>
        <position position="512"/>
    </location>
</feature>
<dbReference type="Pfam" id="PF12796">
    <property type="entry name" value="Ank_2"/>
    <property type="match status" value="2"/>
</dbReference>
<feature type="repeat" description="ANK" evidence="3">
    <location>
        <begin position="192"/>
        <end position="213"/>
    </location>
</feature>
<dbReference type="Proteomes" id="UP000601435">
    <property type="component" value="Unassembled WGS sequence"/>
</dbReference>
<dbReference type="InterPro" id="IPR036770">
    <property type="entry name" value="Ankyrin_rpt-contain_sf"/>
</dbReference>
<dbReference type="Pfam" id="PF00023">
    <property type="entry name" value="Ank"/>
    <property type="match status" value="2"/>
</dbReference>
<name>A0A812XMG3_9DINO</name>
<dbReference type="GO" id="GO:0005634">
    <property type="term" value="C:nucleus"/>
    <property type="evidence" value="ECO:0007669"/>
    <property type="project" value="TreeGrafter"/>
</dbReference>
<dbReference type="SUPFAM" id="SSF48403">
    <property type="entry name" value="Ankyrin repeat"/>
    <property type="match status" value="1"/>
</dbReference>
<dbReference type="PANTHER" id="PTHR24193:SF122">
    <property type="entry name" value="ANKYRIN REPEAT DOMAIN-CONTAINING PROTEIN 23"/>
    <property type="match status" value="1"/>
</dbReference>
<keyword evidence="5" id="KW-1185">Reference proteome</keyword>
<dbReference type="GO" id="GO:0000976">
    <property type="term" value="F:transcription cis-regulatory region binding"/>
    <property type="evidence" value="ECO:0007669"/>
    <property type="project" value="TreeGrafter"/>
</dbReference>
<dbReference type="InterPro" id="IPR050663">
    <property type="entry name" value="Ankyrin-SOCS_Box"/>
</dbReference>
<dbReference type="GO" id="GO:0045944">
    <property type="term" value="P:positive regulation of transcription by RNA polymerase II"/>
    <property type="evidence" value="ECO:0007669"/>
    <property type="project" value="TreeGrafter"/>
</dbReference>
<dbReference type="AlphaFoldDB" id="A0A812XMG3"/>
<dbReference type="OrthoDB" id="9995210at2759"/>
<dbReference type="PROSITE" id="PS50297">
    <property type="entry name" value="ANK_REP_REGION"/>
    <property type="match status" value="3"/>
</dbReference>
<feature type="repeat" description="ANK" evidence="3">
    <location>
        <begin position="356"/>
        <end position="388"/>
    </location>
</feature>
<keyword evidence="2 3" id="KW-0040">ANK repeat</keyword>
<evidence type="ECO:0000256" key="3">
    <source>
        <dbReference type="PROSITE-ProRule" id="PRU00023"/>
    </source>
</evidence>
<organism evidence="4 5">
    <name type="scientific">Symbiodinium necroappetens</name>
    <dbReference type="NCBI Taxonomy" id="1628268"/>
    <lineage>
        <taxon>Eukaryota</taxon>
        <taxon>Sar</taxon>
        <taxon>Alveolata</taxon>
        <taxon>Dinophyceae</taxon>
        <taxon>Suessiales</taxon>
        <taxon>Symbiodiniaceae</taxon>
        <taxon>Symbiodinium</taxon>
    </lineage>
</organism>
<evidence type="ECO:0000256" key="2">
    <source>
        <dbReference type="ARBA" id="ARBA00023043"/>
    </source>
</evidence>
<feature type="repeat" description="ANK" evidence="3">
    <location>
        <begin position="247"/>
        <end position="279"/>
    </location>
</feature>
<dbReference type="SMART" id="SM00248">
    <property type="entry name" value="ANK"/>
    <property type="match status" value="7"/>
</dbReference>
<dbReference type="PANTHER" id="PTHR24193">
    <property type="entry name" value="ANKYRIN REPEAT PROTEIN"/>
    <property type="match status" value="1"/>
</dbReference>
<feature type="non-terminal residue" evidence="4">
    <location>
        <position position="1"/>
    </location>
</feature>
<gene>
    <name evidence="4" type="primary">ANK1</name>
    <name evidence="4" type="ORF">SNEC2469_LOCUS21535</name>
</gene>
<dbReference type="EMBL" id="CAJNJA010038163">
    <property type="protein sequence ID" value="CAE7744064.1"/>
    <property type="molecule type" value="Genomic_DNA"/>
</dbReference>
<accession>A0A812XMG3</accession>
<sequence>AKADLYLSMMYVEAPGGLEAEDFDASAWAGFLSDVQPKTTLNIQGKWSDRKMLSYRDSKMEAVEVTATDLGQLTDRWDKLLSTSHEHDLSSLLKDAQDEGILETLQTALSSVSSVVLLSPGNCGECDTLDKAVRSGHLNCLQHLLQNGATTSTEADLSPLHLAVLKAGQRKDDKIAKLLVAHHCDPARQSANGVTPLHFAAGYGRSSLVQEMLHLVGTGTVLQDTKRIYTPAELQRMGAAADVQDEKGRTALFRALTHSHLEVARWLLQLRADANISDSSSTSPLHIALQRPGQPELAELLLESRAQVDASDGQQRTPLHLIAGLRKQGETARKLAVLVLERECQTNPLCRREDLDGWTPVHEAALSGNVEVLELMIKNLGEVGGAEVDALKLSRPPDLLHLAAMGKNPACVEALLHARARPDQKCSITWNREKFRIAHHHNKIGLGLMCSGVLAMPFDRIPFNTKVPPPEFSRNVSTCLHQFNSNKNRCELKVLNTKDLSESFCDIIFDQA</sequence>